<keyword evidence="9 19" id="KW-0479">Metal-binding</keyword>
<keyword evidence="11" id="KW-0999">Mitochondrion inner membrane</keyword>
<dbReference type="GO" id="GO:0005759">
    <property type="term" value="C:mitochondrial matrix"/>
    <property type="evidence" value="ECO:0007669"/>
    <property type="project" value="UniProtKB-SubCell"/>
</dbReference>
<sequence>MMFCVSIQRRLSDRQLYNLFGSFSISKTSCRRHLSISTRPEQKRDYAAAIVALNTLQSNFAVVAAVRKGKEMNKLAIPEMIDWCRKAGYEPSDFDLLKPIHISGTKGKGSTSAFISSILAQYSPTSSPTHGQPSKIGLYTSPHLRFVRERIQINNVPISEEKFAKYFFEVWDRLEAASGVDGLPRGPTTKPAYFRYLTLMALHAYICEGVDTAVIECGIGGEYDSTNVLVKPVVTAVTSLGVDHADMLGDTVSETAWHKAGIFKNGGLAFSAPQKDDAVKVLEDRAIERNTKLHFVDIHPSLANDEVKLGLSASFQKVNASVAIAVAAAHLRALGHTSIPDPTSTEHITLPPEFIRGLEQVHWPGRCEIRREENVAWHIDGGHTLESIEIAGKWFAEQIESVTSSTPTASGLPPRILIFNQQTRDASALARALYATLQAGMAPGASSPFSHVIFTTNQTFSAGYRPDLVSINTNQQDVDALSVQKELAKTWSEIDPTAHVSVVKTIEESIASARTIAQDWATLSKGEIEVMALITGSLHLVGGALEVLETI</sequence>
<evidence type="ECO:0000313" key="20">
    <source>
        <dbReference type="EMBL" id="KAH7119929.1"/>
    </source>
</evidence>
<evidence type="ECO:0000256" key="1">
    <source>
        <dbReference type="ARBA" id="ARBA00004273"/>
    </source>
</evidence>
<dbReference type="InterPro" id="IPR001645">
    <property type="entry name" value="Folylpolyglutamate_synth"/>
</dbReference>
<evidence type="ECO:0000256" key="10">
    <source>
        <dbReference type="ARBA" id="ARBA00022741"/>
    </source>
</evidence>
<dbReference type="PANTHER" id="PTHR11136">
    <property type="entry name" value="FOLYLPOLYGLUTAMATE SYNTHASE-RELATED"/>
    <property type="match status" value="1"/>
</dbReference>
<dbReference type="InterPro" id="IPR036565">
    <property type="entry name" value="Mur-like_cat_sf"/>
</dbReference>
<dbReference type="SUPFAM" id="SSF53623">
    <property type="entry name" value="MurD-like peptide ligases, catalytic domain"/>
    <property type="match status" value="1"/>
</dbReference>
<evidence type="ECO:0000313" key="21">
    <source>
        <dbReference type="Proteomes" id="UP000700596"/>
    </source>
</evidence>
<dbReference type="PIRSF" id="PIRSF038895">
    <property type="entry name" value="FPGS"/>
    <property type="match status" value="1"/>
</dbReference>
<evidence type="ECO:0000256" key="13">
    <source>
        <dbReference type="ARBA" id="ARBA00022842"/>
    </source>
</evidence>
<evidence type="ECO:0000256" key="16">
    <source>
        <dbReference type="ARBA" id="ARBA00047493"/>
    </source>
</evidence>
<evidence type="ECO:0000256" key="5">
    <source>
        <dbReference type="ARBA" id="ARBA00008276"/>
    </source>
</evidence>
<name>A0A9P9IHP5_9PLEO</name>
<evidence type="ECO:0000256" key="4">
    <source>
        <dbReference type="ARBA" id="ARBA00005150"/>
    </source>
</evidence>
<accession>A0A9P9IHP5</accession>
<evidence type="ECO:0000256" key="14">
    <source>
        <dbReference type="ARBA" id="ARBA00023128"/>
    </source>
</evidence>
<evidence type="ECO:0000256" key="8">
    <source>
        <dbReference type="ARBA" id="ARBA00022598"/>
    </source>
</evidence>
<comment type="similarity">
    <text evidence="5 17">Belongs to the folylpolyglutamate synthase family.</text>
</comment>
<feature type="binding site" evidence="19">
    <location>
        <position position="244"/>
    </location>
    <ligand>
        <name>Mg(2+)</name>
        <dbReference type="ChEBI" id="CHEBI:18420"/>
        <label>1</label>
    </ligand>
</feature>
<dbReference type="InterPro" id="IPR023600">
    <property type="entry name" value="Folylpolyglutamate_synth_euk"/>
</dbReference>
<dbReference type="GO" id="GO:0005829">
    <property type="term" value="C:cytosol"/>
    <property type="evidence" value="ECO:0007669"/>
    <property type="project" value="TreeGrafter"/>
</dbReference>
<dbReference type="InterPro" id="IPR018109">
    <property type="entry name" value="Folylpolyglutamate_synth_CS"/>
</dbReference>
<comment type="subcellular location">
    <subcellularLocation>
        <location evidence="3">Cytoplasm</location>
    </subcellularLocation>
    <subcellularLocation>
        <location evidence="1">Mitochondrion inner membrane</location>
    </subcellularLocation>
    <subcellularLocation>
        <location evidence="2">Mitochondrion matrix</location>
    </subcellularLocation>
</comment>
<feature type="binding site" evidence="19">
    <location>
        <position position="216"/>
    </location>
    <ligand>
        <name>Mg(2+)</name>
        <dbReference type="ChEBI" id="CHEBI:18420"/>
        <label>1</label>
    </ligand>
</feature>
<evidence type="ECO:0000256" key="3">
    <source>
        <dbReference type="ARBA" id="ARBA00004496"/>
    </source>
</evidence>
<dbReference type="Proteomes" id="UP000700596">
    <property type="component" value="Unassembled WGS sequence"/>
</dbReference>
<keyword evidence="21" id="KW-1185">Reference proteome</keyword>
<dbReference type="SUPFAM" id="SSF53244">
    <property type="entry name" value="MurD-like peptide ligases, peptide-binding domain"/>
    <property type="match status" value="1"/>
</dbReference>
<keyword evidence="15" id="KW-0472">Membrane</keyword>
<evidence type="ECO:0000256" key="7">
    <source>
        <dbReference type="ARBA" id="ARBA00022563"/>
    </source>
</evidence>
<comment type="pathway">
    <text evidence="4 17">Cofactor biosynthesis; tetrahydrofolylpolyglutamate biosynthesis.</text>
</comment>
<evidence type="ECO:0000256" key="6">
    <source>
        <dbReference type="ARBA" id="ARBA00022490"/>
    </source>
</evidence>
<dbReference type="Gene3D" id="3.90.190.20">
    <property type="entry name" value="Mur ligase, C-terminal domain"/>
    <property type="match status" value="1"/>
</dbReference>
<dbReference type="GO" id="GO:0005743">
    <property type="term" value="C:mitochondrial inner membrane"/>
    <property type="evidence" value="ECO:0007669"/>
    <property type="project" value="UniProtKB-SubCell"/>
</dbReference>
<dbReference type="GO" id="GO:0004326">
    <property type="term" value="F:tetrahydrofolylpolyglutamate synthase activity"/>
    <property type="evidence" value="ECO:0007669"/>
    <property type="project" value="UniProtKB-EC"/>
</dbReference>
<dbReference type="InterPro" id="IPR036615">
    <property type="entry name" value="Mur_ligase_C_dom_sf"/>
</dbReference>
<evidence type="ECO:0000256" key="12">
    <source>
        <dbReference type="ARBA" id="ARBA00022840"/>
    </source>
</evidence>
<dbReference type="PANTHER" id="PTHR11136:SF5">
    <property type="entry name" value="FOLYLPOLYGLUTAMATE SYNTHASE, MITOCHONDRIAL"/>
    <property type="match status" value="1"/>
</dbReference>
<keyword evidence="10 18" id="KW-0547">Nucleotide-binding</keyword>
<dbReference type="FunFam" id="3.40.1190.10:FF:000009">
    <property type="entry name" value="Folylpolyglutamate synthase"/>
    <property type="match status" value="1"/>
</dbReference>
<comment type="caution">
    <text evidence="20">The sequence shown here is derived from an EMBL/GenBank/DDBJ whole genome shotgun (WGS) entry which is preliminary data.</text>
</comment>
<feature type="binding site" evidence="18">
    <location>
        <position position="366"/>
    </location>
    <ligand>
        <name>ATP</name>
        <dbReference type="ChEBI" id="CHEBI:30616"/>
    </ligand>
</feature>
<keyword evidence="12 18" id="KW-0067">ATP-binding</keyword>
<comment type="function">
    <text evidence="17">Catalyzes conversion of folates to polyglutamate derivatives allowing concentration of folate compounds in the cell and the intracellular retention of these cofactors, which are important substrates for most of the folate-dependent enzymes that are involved in one-carbon transfer reactions involved in purine, pyrimidine and amino acid synthesis.</text>
</comment>
<dbReference type="EMBL" id="JAGMWT010000011">
    <property type="protein sequence ID" value="KAH7119929.1"/>
    <property type="molecule type" value="Genomic_DNA"/>
</dbReference>
<organism evidence="20 21">
    <name type="scientific">Dendryphion nanum</name>
    <dbReference type="NCBI Taxonomy" id="256645"/>
    <lineage>
        <taxon>Eukaryota</taxon>
        <taxon>Fungi</taxon>
        <taxon>Dikarya</taxon>
        <taxon>Ascomycota</taxon>
        <taxon>Pezizomycotina</taxon>
        <taxon>Dothideomycetes</taxon>
        <taxon>Pleosporomycetidae</taxon>
        <taxon>Pleosporales</taxon>
        <taxon>Torulaceae</taxon>
        <taxon>Dendryphion</taxon>
    </lineage>
</organism>
<evidence type="ECO:0000256" key="11">
    <source>
        <dbReference type="ARBA" id="ARBA00022792"/>
    </source>
</evidence>
<evidence type="ECO:0000256" key="18">
    <source>
        <dbReference type="PIRSR" id="PIRSR038895-1"/>
    </source>
</evidence>
<dbReference type="AlphaFoldDB" id="A0A9P9IHP5"/>
<dbReference type="OrthoDB" id="5212574at2759"/>
<dbReference type="GO" id="GO:0005524">
    <property type="term" value="F:ATP binding"/>
    <property type="evidence" value="ECO:0007669"/>
    <property type="project" value="UniProtKB-KW"/>
</dbReference>
<proteinExistence type="inferred from homology"/>
<gene>
    <name evidence="20" type="ORF">B0J11DRAFT_570330</name>
</gene>
<protein>
    <recommendedName>
        <fullName evidence="17">Folylpolyglutamate synthase</fullName>
        <ecNumber evidence="17">6.3.2.17</ecNumber>
    </recommendedName>
    <alternativeName>
        <fullName evidence="17">Folylpoly-gamma-glutamate synthetase</fullName>
    </alternativeName>
    <alternativeName>
        <fullName evidence="17">Tetrahydrofolylpolyglutamate synthase</fullName>
    </alternativeName>
</protein>
<dbReference type="Gene3D" id="3.40.1190.10">
    <property type="entry name" value="Mur-like, catalytic domain"/>
    <property type="match status" value="1"/>
</dbReference>
<comment type="catalytic activity">
    <reaction evidence="16 17">
        <text>(6S)-5,6,7,8-tetrahydrofolyl-(gamma-L-Glu)(n) + L-glutamate + ATP = (6S)-5,6,7,8-tetrahydrofolyl-(gamma-L-Glu)(n+1) + ADP + phosphate + H(+)</text>
        <dbReference type="Rhea" id="RHEA:10580"/>
        <dbReference type="Rhea" id="RHEA-COMP:14738"/>
        <dbReference type="Rhea" id="RHEA-COMP:14740"/>
        <dbReference type="ChEBI" id="CHEBI:15378"/>
        <dbReference type="ChEBI" id="CHEBI:29985"/>
        <dbReference type="ChEBI" id="CHEBI:30616"/>
        <dbReference type="ChEBI" id="CHEBI:43474"/>
        <dbReference type="ChEBI" id="CHEBI:141005"/>
        <dbReference type="ChEBI" id="CHEBI:456216"/>
        <dbReference type="EC" id="6.3.2.17"/>
    </reaction>
</comment>
<dbReference type="EC" id="6.3.2.17" evidence="17"/>
<evidence type="ECO:0000256" key="17">
    <source>
        <dbReference type="PIRNR" id="PIRNR038895"/>
    </source>
</evidence>
<dbReference type="PROSITE" id="PS01012">
    <property type="entry name" value="FOLYLPOLYGLU_SYNT_2"/>
    <property type="match status" value="1"/>
</dbReference>
<feature type="binding site" evidence="18">
    <location>
        <position position="380"/>
    </location>
    <ligand>
        <name>ATP</name>
        <dbReference type="ChEBI" id="CHEBI:30616"/>
    </ligand>
</feature>
<dbReference type="NCBIfam" id="TIGR01499">
    <property type="entry name" value="folC"/>
    <property type="match status" value="1"/>
</dbReference>
<keyword evidence="13 19" id="KW-0460">Magnesium</keyword>
<evidence type="ECO:0000256" key="19">
    <source>
        <dbReference type="PIRSR" id="PIRSR038895-2"/>
    </source>
</evidence>
<dbReference type="GO" id="GO:0046872">
    <property type="term" value="F:metal ion binding"/>
    <property type="evidence" value="ECO:0007669"/>
    <property type="project" value="UniProtKB-KW"/>
</dbReference>
<dbReference type="GO" id="GO:0006730">
    <property type="term" value="P:one-carbon metabolic process"/>
    <property type="evidence" value="ECO:0007669"/>
    <property type="project" value="UniProtKB-KW"/>
</dbReference>
<evidence type="ECO:0000256" key="2">
    <source>
        <dbReference type="ARBA" id="ARBA00004305"/>
    </source>
</evidence>
<comment type="cofactor">
    <cofactor evidence="17">
        <name>a monovalent cation</name>
        <dbReference type="ChEBI" id="CHEBI:60242"/>
    </cofactor>
    <text evidence="17">A monovalent cation.</text>
</comment>
<dbReference type="PROSITE" id="PS01011">
    <property type="entry name" value="FOLYLPOLYGLU_SYNT_1"/>
    <property type="match status" value="1"/>
</dbReference>
<keyword evidence="7 17" id="KW-0554">One-carbon metabolism</keyword>
<reference evidence="20" key="1">
    <citation type="journal article" date="2021" name="Nat. Commun.">
        <title>Genetic determinants of endophytism in the Arabidopsis root mycobiome.</title>
        <authorList>
            <person name="Mesny F."/>
            <person name="Miyauchi S."/>
            <person name="Thiergart T."/>
            <person name="Pickel B."/>
            <person name="Atanasova L."/>
            <person name="Karlsson M."/>
            <person name="Huettel B."/>
            <person name="Barry K.W."/>
            <person name="Haridas S."/>
            <person name="Chen C."/>
            <person name="Bauer D."/>
            <person name="Andreopoulos W."/>
            <person name="Pangilinan J."/>
            <person name="LaButti K."/>
            <person name="Riley R."/>
            <person name="Lipzen A."/>
            <person name="Clum A."/>
            <person name="Drula E."/>
            <person name="Henrissat B."/>
            <person name="Kohler A."/>
            <person name="Grigoriev I.V."/>
            <person name="Martin F.M."/>
            <person name="Hacquard S."/>
        </authorList>
    </citation>
    <scope>NUCLEOTIDE SEQUENCE</scope>
    <source>
        <strain evidence="20">MPI-CAGE-CH-0243</strain>
    </source>
</reference>
<evidence type="ECO:0000256" key="9">
    <source>
        <dbReference type="ARBA" id="ARBA00022723"/>
    </source>
</evidence>
<keyword evidence="8 17" id="KW-0436">Ligase</keyword>
<feature type="binding site" evidence="19">
    <location>
        <position position="141"/>
    </location>
    <ligand>
        <name>Mg(2+)</name>
        <dbReference type="ChEBI" id="CHEBI:18420"/>
        <label>1</label>
    </ligand>
</feature>
<keyword evidence="6" id="KW-0963">Cytoplasm</keyword>
<keyword evidence="14" id="KW-0496">Mitochondrion</keyword>
<evidence type="ECO:0000256" key="15">
    <source>
        <dbReference type="ARBA" id="ARBA00023136"/>
    </source>
</evidence>